<keyword evidence="3" id="KW-1185">Reference proteome</keyword>
<organism evidence="2 3">
    <name type="scientific">Actinoallomurus liliacearum</name>
    <dbReference type="NCBI Taxonomy" id="1080073"/>
    <lineage>
        <taxon>Bacteria</taxon>
        <taxon>Bacillati</taxon>
        <taxon>Actinomycetota</taxon>
        <taxon>Actinomycetes</taxon>
        <taxon>Streptosporangiales</taxon>
        <taxon>Thermomonosporaceae</taxon>
        <taxon>Actinoallomurus</taxon>
    </lineage>
</organism>
<feature type="region of interest" description="Disordered" evidence="1">
    <location>
        <begin position="1"/>
        <end position="25"/>
    </location>
</feature>
<comment type="caution">
    <text evidence="2">The sequence shown here is derived from an EMBL/GenBank/DDBJ whole genome shotgun (WGS) entry which is preliminary data.</text>
</comment>
<name>A0ABP8TQ14_9ACTN</name>
<evidence type="ECO:0000313" key="2">
    <source>
        <dbReference type="EMBL" id="GAA4613447.1"/>
    </source>
</evidence>
<sequence>MLPTVVHAKAGSPPRGVEDLSGDGEDSLDRESLILAGQALTWQSVFSSGPLTAIPLSGTSALLVRHDGETRPEEWHDRFVLGLVHRMKGELSIAAVTARLLAEAAGENSGEDTELLASAIDGFAGLLGELEEERRPGGLAEQMVRDVLRTHAALLGLVHQQVSVRRHEEYTIHTVRSVSAHLTRSEIERLGRQVGLPWPARPKNGIGRDLGMARWRTTMESQRHQMWCRVEKKNVLVTELWLRGPQERSE</sequence>
<reference evidence="3" key="1">
    <citation type="journal article" date="2019" name="Int. J. Syst. Evol. Microbiol.">
        <title>The Global Catalogue of Microorganisms (GCM) 10K type strain sequencing project: providing services to taxonomists for standard genome sequencing and annotation.</title>
        <authorList>
            <consortium name="The Broad Institute Genomics Platform"/>
            <consortium name="The Broad Institute Genome Sequencing Center for Infectious Disease"/>
            <person name="Wu L."/>
            <person name="Ma J."/>
        </authorList>
    </citation>
    <scope>NUCLEOTIDE SEQUENCE [LARGE SCALE GENOMIC DNA]</scope>
    <source>
        <strain evidence="3">JCM 17938</strain>
    </source>
</reference>
<accession>A0ABP8TQ14</accession>
<evidence type="ECO:0000256" key="1">
    <source>
        <dbReference type="SAM" id="MobiDB-lite"/>
    </source>
</evidence>
<gene>
    <name evidence="2" type="ORF">GCM10023195_58170</name>
</gene>
<dbReference type="Proteomes" id="UP001500212">
    <property type="component" value="Unassembled WGS sequence"/>
</dbReference>
<proteinExistence type="predicted"/>
<protein>
    <submittedName>
        <fullName evidence="2">Uncharacterized protein</fullName>
    </submittedName>
</protein>
<dbReference type="EMBL" id="BAABHJ010000023">
    <property type="protein sequence ID" value="GAA4613447.1"/>
    <property type="molecule type" value="Genomic_DNA"/>
</dbReference>
<dbReference type="RefSeq" id="WP_345361396.1">
    <property type="nucleotide sequence ID" value="NZ_BAABHJ010000023.1"/>
</dbReference>
<evidence type="ECO:0000313" key="3">
    <source>
        <dbReference type="Proteomes" id="UP001500212"/>
    </source>
</evidence>